<dbReference type="Proteomes" id="UP000625711">
    <property type="component" value="Unassembled WGS sequence"/>
</dbReference>
<proteinExistence type="predicted"/>
<evidence type="ECO:0000313" key="3">
    <source>
        <dbReference type="Proteomes" id="UP000625711"/>
    </source>
</evidence>
<dbReference type="AlphaFoldDB" id="A0A834ME73"/>
<reference evidence="2" key="1">
    <citation type="submission" date="2020-08" db="EMBL/GenBank/DDBJ databases">
        <title>Genome sequencing and assembly of the red palm weevil Rhynchophorus ferrugineus.</title>
        <authorList>
            <person name="Dias G.B."/>
            <person name="Bergman C.M."/>
            <person name="Manee M."/>
        </authorList>
    </citation>
    <scope>NUCLEOTIDE SEQUENCE</scope>
    <source>
        <strain evidence="2">AA-2017</strain>
        <tissue evidence="2">Whole larva</tissue>
    </source>
</reference>
<sequence length="122" mass="13397">MIINWHLFLDARNCAISTRSYFNPLSVQKNQRNNESMTGESSPGEGDVNPERGESVCDDSWGDEVGHAITNYTTSETDRATILNGKERQRTLAPSGGEGGRGHFHGEAIQKNGYAPGFGFNY</sequence>
<organism evidence="2 3">
    <name type="scientific">Rhynchophorus ferrugineus</name>
    <name type="common">Red palm weevil</name>
    <name type="synonym">Curculio ferrugineus</name>
    <dbReference type="NCBI Taxonomy" id="354439"/>
    <lineage>
        <taxon>Eukaryota</taxon>
        <taxon>Metazoa</taxon>
        <taxon>Ecdysozoa</taxon>
        <taxon>Arthropoda</taxon>
        <taxon>Hexapoda</taxon>
        <taxon>Insecta</taxon>
        <taxon>Pterygota</taxon>
        <taxon>Neoptera</taxon>
        <taxon>Endopterygota</taxon>
        <taxon>Coleoptera</taxon>
        <taxon>Polyphaga</taxon>
        <taxon>Cucujiformia</taxon>
        <taxon>Curculionidae</taxon>
        <taxon>Dryophthorinae</taxon>
        <taxon>Rhynchophorus</taxon>
    </lineage>
</organism>
<evidence type="ECO:0000313" key="2">
    <source>
        <dbReference type="EMBL" id="KAF7278461.1"/>
    </source>
</evidence>
<protein>
    <submittedName>
        <fullName evidence="2">Uncharacterized protein</fullName>
    </submittedName>
</protein>
<dbReference type="EMBL" id="JAACXV010000400">
    <property type="protein sequence ID" value="KAF7278461.1"/>
    <property type="molecule type" value="Genomic_DNA"/>
</dbReference>
<feature type="compositionally biased region" description="Polar residues" evidence="1">
    <location>
        <begin position="25"/>
        <end position="41"/>
    </location>
</feature>
<keyword evidence="3" id="KW-1185">Reference proteome</keyword>
<feature type="region of interest" description="Disordered" evidence="1">
    <location>
        <begin position="25"/>
        <end position="61"/>
    </location>
</feature>
<feature type="region of interest" description="Disordered" evidence="1">
    <location>
        <begin position="84"/>
        <end position="111"/>
    </location>
</feature>
<accession>A0A834ME73</accession>
<name>A0A834ME73_RHYFE</name>
<gene>
    <name evidence="2" type="ORF">GWI33_008420</name>
</gene>
<comment type="caution">
    <text evidence="2">The sequence shown here is derived from an EMBL/GenBank/DDBJ whole genome shotgun (WGS) entry which is preliminary data.</text>
</comment>
<evidence type="ECO:0000256" key="1">
    <source>
        <dbReference type="SAM" id="MobiDB-lite"/>
    </source>
</evidence>